<dbReference type="EMBL" id="CAADFC020000009">
    <property type="protein sequence ID" value="VIO69516.1"/>
    <property type="molecule type" value="Genomic_DNA"/>
</dbReference>
<evidence type="ECO:0000313" key="2">
    <source>
        <dbReference type="EMBL" id="VIO69516.1"/>
    </source>
</evidence>
<dbReference type="AlphaFoldDB" id="A0A508T617"/>
<keyword evidence="3" id="KW-1185">Reference proteome</keyword>
<feature type="region of interest" description="Disordered" evidence="1">
    <location>
        <begin position="36"/>
        <end position="62"/>
    </location>
</feature>
<dbReference type="Proteomes" id="UP000328092">
    <property type="component" value="Unassembled WGS sequence"/>
</dbReference>
<accession>A0A508T617</accession>
<proteinExistence type="predicted"/>
<organism evidence="2 3">
    <name type="scientific">Bradyrhizobium ivorense</name>
    <dbReference type="NCBI Taxonomy" id="2511166"/>
    <lineage>
        <taxon>Bacteria</taxon>
        <taxon>Pseudomonadati</taxon>
        <taxon>Pseudomonadota</taxon>
        <taxon>Alphaproteobacteria</taxon>
        <taxon>Hyphomicrobiales</taxon>
        <taxon>Nitrobacteraceae</taxon>
        <taxon>Bradyrhizobium</taxon>
    </lineage>
</organism>
<sequence>MDLTRCPRCGKPLKAVMALDQRTDLRCISCDGMGEENDTPAWVESPPTGSLPNKPLERTRSK</sequence>
<comment type="caution">
    <text evidence="2">The sequence shown here is derived from an EMBL/GenBank/DDBJ whole genome shotgun (WGS) entry which is preliminary data.</text>
</comment>
<evidence type="ECO:0000256" key="1">
    <source>
        <dbReference type="SAM" id="MobiDB-lite"/>
    </source>
</evidence>
<reference evidence="2" key="1">
    <citation type="submission" date="2019-02" db="EMBL/GenBank/DDBJ databases">
        <authorList>
            <person name="Pothier F.J."/>
        </authorList>
    </citation>
    <scope>NUCLEOTIDE SEQUENCE</scope>
    <source>
        <strain evidence="2">CI-1B</strain>
    </source>
</reference>
<protein>
    <recommendedName>
        <fullName evidence="4">Transcription factor zinc-finger domain-containing protein</fullName>
    </recommendedName>
</protein>
<evidence type="ECO:0008006" key="4">
    <source>
        <dbReference type="Google" id="ProtNLM"/>
    </source>
</evidence>
<evidence type="ECO:0000313" key="3">
    <source>
        <dbReference type="Proteomes" id="UP000328092"/>
    </source>
</evidence>
<name>A0A508T617_9BRAD</name>
<gene>
    <name evidence="2" type="ORF">CI1B_27220</name>
</gene>